<dbReference type="Pfam" id="PF03547">
    <property type="entry name" value="Mem_trans"/>
    <property type="match status" value="1"/>
</dbReference>
<feature type="transmembrane region" description="Helical" evidence="8">
    <location>
        <begin position="248"/>
        <end position="269"/>
    </location>
</feature>
<evidence type="ECO:0000256" key="2">
    <source>
        <dbReference type="ARBA" id="ARBA00010145"/>
    </source>
</evidence>
<evidence type="ECO:0000256" key="1">
    <source>
        <dbReference type="ARBA" id="ARBA00004651"/>
    </source>
</evidence>
<gene>
    <name evidence="9" type="ORF">SAMN05444392_10165</name>
</gene>
<dbReference type="GO" id="GO:0005886">
    <property type="term" value="C:plasma membrane"/>
    <property type="evidence" value="ECO:0007669"/>
    <property type="project" value="UniProtKB-SubCell"/>
</dbReference>
<feature type="transmembrane region" description="Helical" evidence="8">
    <location>
        <begin position="128"/>
        <end position="148"/>
    </location>
</feature>
<dbReference type="PANTHER" id="PTHR36838">
    <property type="entry name" value="AUXIN EFFLUX CARRIER FAMILY PROTEIN"/>
    <property type="match status" value="1"/>
</dbReference>
<feature type="transmembrane region" description="Helical" evidence="8">
    <location>
        <begin position="160"/>
        <end position="181"/>
    </location>
</feature>
<evidence type="ECO:0008006" key="11">
    <source>
        <dbReference type="Google" id="ProtNLM"/>
    </source>
</evidence>
<feature type="transmembrane region" description="Helical" evidence="8">
    <location>
        <begin position="6"/>
        <end position="25"/>
    </location>
</feature>
<dbReference type="Gene3D" id="1.20.1530.20">
    <property type="match status" value="2"/>
</dbReference>
<comment type="subcellular location">
    <subcellularLocation>
        <location evidence="1">Cell membrane</location>
        <topology evidence="1">Multi-pass membrane protein</topology>
    </subcellularLocation>
</comment>
<dbReference type="GO" id="GO:0055085">
    <property type="term" value="P:transmembrane transport"/>
    <property type="evidence" value="ECO:0007669"/>
    <property type="project" value="InterPro"/>
</dbReference>
<evidence type="ECO:0000313" key="9">
    <source>
        <dbReference type="EMBL" id="SHE33854.1"/>
    </source>
</evidence>
<comment type="similarity">
    <text evidence="2">Belongs to the auxin efflux carrier (TC 2.A.69) family.</text>
</comment>
<dbReference type="EMBL" id="FQVL01000001">
    <property type="protein sequence ID" value="SHE33854.1"/>
    <property type="molecule type" value="Genomic_DNA"/>
</dbReference>
<evidence type="ECO:0000256" key="7">
    <source>
        <dbReference type="ARBA" id="ARBA00023136"/>
    </source>
</evidence>
<feature type="transmembrane region" description="Helical" evidence="8">
    <location>
        <begin position="223"/>
        <end position="242"/>
    </location>
</feature>
<dbReference type="Proteomes" id="UP000184476">
    <property type="component" value="Unassembled WGS sequence"/>
</dbReference>
<feature type="transmembrane region" description="Helical" evidence="8">
    <location>
        <begin position="281"/>
        <end position="302"/>
    </location>
</feature>
<keyword evidence="6 8" id="KW-1133">Transmembrane helix</keyword>
<evidence type="ECO:0000313" key="10">
    <source>
        <dbReference type="Proteomes" id="UP000184476"/>
    </source>
</evidence>
<keyword evidence="5 8" id="KW-0812">Transmembrane</keyword>
<keyword evidence="3" id="KW-0813">Transport</keyword>
<evidence type="ECO:0000256" key="3">
    <source>
        <dbReference type="ARBA" id="ARBA00022448"/>
    </source>
</evidence>
<feature type="transmembrane region" description="Helical" evidence="8">
    <location>
        <begin position="101"/>
        <end position="122"/>
    </location>
</feature>
<feature type="transmembrane region" description="Helical" evidence="8">
    <location>
        <begin position="67"/>
        <end position="89"/>
    </location>
</feature>
<feature type="transmembrane region" description="Helical" evidence="8">
    <location>
        <begin position="193"/>
        <end position="211"/>
    </location>
</feature>
<sequence>MNSTLFSVLLQTTLPICIATFIGYLLQRFQKIDTKNLTFVSLYVLAPCLVFASLTGAESKVDILSDLVLFTFLHTVTCWLSAYIIGRLFHYSSEKQSSFTLTMLFGNVSNYGLPFLMLTYGMTGFTWGAGYVVGQMILVNTLGIYIASRAKVRVMKAFLAVFRMPIIYACIFGLIIYWLHIKLPTSIISSLKLLGNAYPAIVLFILGAQFSRLNRKMMGDVQVWIAVCSRVLLVPLLAYLSIQLLHIHGMLASILLVQAGMPAAVNTVLLTERFDGDQKWVATIVGITTLISFVTLPLLVVISQGI</sequence>
<dbReference type="InterPro" id="IPR004776">
    <property type="entry name" value="Mem_transp_PIN-like"/>
</dbReference>
<name>A0A1M4SNJ8_9BACL</name>
<evidence type="ECO:0000256" key="6">
    <source>
        <dbReference type="ARBA" id="ARBA00022989"/>
    </source>
</evidence>
<protein>
    <recommendedName>
        <fullName evidence="11">Transporter</fullName>
    </recommendedName>
</protein>
<reference evidence="9 10" key="1">
    <citation type="submission" date="2016-11" db="EMBL/GenBank/DDBJ databases">
        <authorList>
            <person name="Jaros S."/>
            <person name="Januszkiewicz K."/>
            <person name="Wedrychowicz H."/>
        </authorList>
    </citation>
    <scope>NUCLEOTIDE SEQUENCE [LARGE SCALE GENOMIC DNA]</scope>
    <source>
        <strain evidence="9 10">DSM 44666</strain>
    </source>
</reference>
<dbReference type="AlphaFoldDB" id="A0A1M4SNJ8"/>
<evidence type="ECO:0000256" key="4">
    <source>
        <dbReference type="ARBA" id="ARBA00022475"/>
    </source>
</evidence>
<dbReference type="STRING" id="112248.SAMN05444392_10165"/>
<accession>A0A1M4SNJ8</accession>
<keyword evidence="10" id="KW-1185">Reference proteome</keyword>
<feature type="transmembrane region" description="Helical" evidence="8">
    <location>
        <begin position="37"/>
        <end position="55"/>
    </location>
</feature>
<organism evidence="9 10">
    <name type="scientific">Seinonella peptonophila</name>
    <dbReference type="NCBI Taxonomy" id="112248"/>
    <lineage>
        <taxon>Bacteria</taxon>
        <taxon>Bacillati</taxon>
        <taxon>Bacillota</taxon>
        <taxon>Bacilli</taxon>
        <taxon>Bacillales</taxon>
        <taxon>Thermoactinomycetaceae</taxon>
        <taxon>Seinonella</taxon>
    </lineage>
</organism>
<proteinExistence type="inferred from homology"/>
<dbReference type="PANTHER" id="PTHR36838:SF1">
    <property type="entry name" value="SLR1864 PROTEIN"/>
    <property type="match status" value="1"/>
</dbReference>
<dbReference type="InterPro" id="IPR038770">
    <property type="entry name" value="Na+/solute_symporter_sf"/>
</dbReference>
<keyword evidence="7 8" id="KW-0472">Membrane</keyword>
<keyword evidence="4" id="KW-1003">Cell membrane</keyword>
<dbReference type="RefSeq" id="WP_073150153.1">
    <property type="nucleotide sequence ID" value="NZ_FQVL01000001.1"/>
</dbReference>
<evidence type="ECO:0000256" key="5">
    <source>
        <dbReference type="ARBA" id="ARBA00022692"/>
    </source>
</evidence>
<evidence type="ECO:0000256" key="8">
    <source>
        <dbReference type="SAM" id="Phobius"/>
    </source>
</evidence>